<dbReference type="Gene3D" id="1.10.12.10">
    <property type="entry name" value="Lyase 2-enoyl-coa Hydratase, Chain A, domain 2"/>
    <property type="match status" value="1"/>
</dbReference>
<dbReference type="InterPro" id="IPR001753">
    <property type="entry name" value="Enoyl-CoA_hydra/iso"/>
</dbReference>
<organism evidence="3 4">
    <name type="scientific">Marinospirillum alkalitolerans</name>
    <dbReference type="NCBI Taxonomy" id="3123374"/>
    <lineage>
        <taxon>Bacteria</taxon>
        <taxon>Pseudomonadati</taxon>
        <taxon>Pseudomonadota</taxon>
        <taxon>Gammaproteobacteria</taxon>
        <taxon>Oceanospirillales</taxon>
        <taxon>Oceanospirillaceae</taxon>
        <taxon>Marinospirillum</taxon>
    </lineage>
</organism>
<evidence type="ECO:0000256" key="2">
    <source>
        <dbReference type="SAM" id="MobiDB-lite"/>
    </source>
</evidence>
<keyword evidence="4" id="KW-1185">Reference proteome</keyword>
<dbReference type="PANTHER" id="PTHR42964:SF1">
    <property type="entry name" value="POLYKETIDE BIOSYNTHESIS ENOYL-COA HYDRATASE PKSH-RELATED"/>
    <property type="match status" value="1"/>
</dbReference>
<dbReference type="EMBL" id="JBANFI010000005">
    <property type="protein sequence ID" value="MFK7161280.1"/>
    <property type="molecule type" value="Genomic_DNA"/>
</dbReference>
<dbReference type="Pfam" id="PF00378">
    <property type="entry name" value="ECH_1"/>
    <property type="match status" value="1"/>
</dbReference>
<sequence length="278" mass="30127">MQPASLLDIDARGVASLTLNRPEVHHAFDDQLIARLIDQLEEVRLTEARLLVLRSSGKSFSAGADLAWMQRMAQMSQAENLQDAQQLALLMERLDLLPCPTLCLVQGAAYGGAVGLIACCDVALASDQASLCLSEVKLGLAPAVISPYVLRAIGERALRRYALTAEVISATTAAELGLVHQVVAAADLEHKSEQLVQRLLNNGPKALQACKQLLRYVGDHPINATTQARTTACIAQLRVEEEGQAGLSAFFAKRPPPWQPGVCEEPHEETHEEARQKN</sequence>
<comment type="caution">
    <text evidence="3">The sequence shown here is derived from an EMBL/GenBank/DDBJ whole genome shotgun (WGS) entry which is preliminary data.</text>
</comment>
<feature type="compositionally biased region" description="Basic and acidic residues" evidence="2">
    <location>
        <begin position="264"/>
        <end position="278"/>
    </location>
</feature>
<comment type="similarity">
    <text evidence="1">Belongs to the enoyl-CoA hydratase/isomerase family.</text>
</comment>
<evidence type="ECO:0000313" key="4">
    <source>
        <dbReference type="Proteomes" id="UP001621714"/>
    </source>
</evidence>
<dbReference type="PANTHER" id="PTHR42964">
    <property type="entry name" value="ENOYL-COA HYDRATASE"/>
    <property type="match status" value="1"/>
</dbReference>
<dbReference type="InterPro" id="IPR051683">
    <property type="entry name" value="Enoyl-CoA_Hydratase/Isomerase"/>
</dbReference>
<feature type="region of interest" description="Disordered" evidence="2">
    <location>
        <begin position="256"/>
        <end position="278"/>
    </location>
</feature>
<proteinExistence type="inferred from homology"/>
<dbReference type="InterPro" id="IPR014748">
    <property type="entry name" value="Enoyl-CoA_hydra_C"/>
</dbReference>
<accession>A0ABW8PYA0</accession>
<dbReference type="InterPro" id="IPR029045">
    <property type="entry name" value="ClpP/crotonase-like_dom_sf"/>
</dbReference>
<protein>
    <submittedName>
        <fullName evidence="3">Enoyl-CoA hydratase-related protein</fullName>
    </submittedName>
</protein>
<dbReference type="SUPFAM" id="SSF52096">
    <property type="entry name" value="ClpP/crotonase"/>
    <property type="match status" value="1"/>
</dbReference>
<dbReference type="Gene3D" id="3.90.226.10">
    <property type="entry name" value="2-enoyl-CoA Hydratase, Chain A, domain 1"/>
    <property type="match status" value="1"/>
</dbReference>
<name>A0ABW8PYA0_9GAMM</name>
<gene>
    <name evidence="3" type="ORF">V6U78_09555</name>
</gene>
<dbReference type="CDD" id="cd06558">
    <property type="entry name" value="crotonase-like"/>
    <property type="match status" value="1"/>
</dbReference>
<evidence type="ECO:0000256" key="1">
    <source>
        <dbReference type="ARBA" id="ARBA00005254"/>
    </source>
</evidence>
<dbReference type="Proteomes" id="UP001621714">
    <property type="component" value="Unassembled WGS sequence"/>
</dbReference>
<reference evidence="3 4" key="1">
    <citation type="submission" date="2024-02" db="EMBL/GenBank/DDBJ databases">
        <title>Marinospirillum sp. MEB 164 isolated from Lonar lake sediment.</title>
        <authorList>
            <person name="Joshi A."/>
            <person name="Thite S."/>
        </authorList>
    </citation>
    <scope>NUCLEOTIDE SEQUENCE [LARGE SCALE GENOMIC DNA]</scope>
    <source>
        <strain evidence="3 4">MEB164</strain>
    </source>
</reference>
<evidence type="ECO:0000313" key="3">
    <source>
        <dbReference type="EMBL" id="MFK7161280.1"/>
    </source>
</evidence>